<dbReference type="Gene3D" id="1.25.40.10">
    <property type="entry name" value="Tetratricopeptide repeat domain"/>
    <property type="match status" value="1"/>
</dbReference>
<sequence>MIAGYAGSGHPEESLSLFRRMIRTETRSNGATLATTLSAAADLGSLNIGQEVEQYIFEHRFQLVQLVQMFVIHMYSICDSINKSRKVYESVKNKDLTLRTSTREG</sequence>
<feature type="non-terminal residue" evidence="2">
    <location>
        <position position="105"/>
    </location>
</feature>
<dbReference type="GO" id="GO:0009451">
    <property type="term" value="P:RNA modification"/>
    <property type="evidence" value="ECO:0007669"/>
    <property type="project" value="InterPro"/>
</dbReference>
<dbReference type="Proteomes" id="UP001058974">
    <property type="component" value="Chromosome 1"/>
</dbReference>
<dbReference type="InterPro" id="IPR046960">
    <property type="entry name" value="PPR_At4g14850-like_plant"/>
</dbReference>
<evidence type="ECO:0008006" key="4">
    <source>
        <dbReference type="Google" id="ProtNLM"/>
    </source>
</evidence>
<accession>A0A9D5BJL2</accession>
<dbReference type="AlphaFoldDB" id="A0A9D5BJL2"/>
<evidence type="ECO:0000256" key="1">
    <source>
        <dbReference type="ARBA" id="ARBA00022737"/>
    </source>
</evidence>
<dbReference type="InterPro" id="IPR002885">
    <property type="entry name" value="PPR_rpt"/>
</dbReference>
<organism evidence="2 3">
    <name type="scientific">Pisum sativum</name>
    <name type="common">Garden pea</name>
    <name type="synonym">Lathyrus oleraceus</name>
    <dbReference type="NCBI Taxonomy" id="3888"/>
    <lineage>
        <taxon>Eukaryota</taxon>
        <taxon>Viridiplantae</taxon>
        <taxon>Streptophyta</taxon>
        <taxon>Embryophyta</taxon>
        <taxon>Tracheophyta</taxon>
        <taxon>Spermatophyta</taxon>
        <taxon>Magnoliopsida</taxon>
        <taxon>eudicotyledons</taxon>
        <taxon>Gunneridae</taxon>
        <taxon>Pentapetalae</taxon>
        <taxon>rosids</taxon>
        <taxon>fabids</taxon>
        <taxon>Fabales</taxon>
        <taxon>Fabaceae</taxon>
        <taxon>Papilionoideae</taxon>
        <taxon>50 kb inversion clade</taxon>
        <taxon>NPAAA clade</taxon>
        <taxon>Hologalegina</taxon>
        <taxon>IRL clade</taxon>
        <taxon>Fabeae</taxon>
        <taxon>Lathyrus</taxon>
    </lineage>
</organism>
<reference evidence="2 3" key="1">
    <citation type="journal article" date="2022" name="Nat. Genet.">
        <title>Improved pea reference genome and pan-genome highlight genomic features and evolutionary characteristics.</title>
        <authorList>
            <person name="Yang T."/>
            <person name="Liu R."/>
            <person name="Luo Y."/>
            <person name="Hu S."/>
            <person name="Wang D."/>
            <person name="Wang C."/>
            <person name="Pandey M.K."/>
            <person name="Ge S."/>
            <person name="Xu Q."/>
            <person name="Li N."/>
            <person name="Li G."/>
            <person name="Huang Y."/>
            <person name="Saxena R.K."/>
            <person name="Ji Y."/>
            <person name="Li M."/>
            <person name="Yan X."/>
            <person name="He Y."/>
            <person name="Liu Y."/>
            <person name="Wang X."/>
            <person name="Xiang C."/>
            <person name="Varshney R.K."/>
            <person name="Ding H."/>
            <person name="Gao S."/>
            <person name="Zong X."/>
        </authorList>
    </citation>
    <scope>NUCLEOTIDE SEQUENCE [LARGE SCALE GENOMIC DNA]</scope>
    <source>
        <strain evidence="2 3">cv. Zhongwan 6</strain>
    </source>
</reference>
<keyword evidence="3" id="KW-1185">Reference proteome</keyword>
<dbReference type="NCBIfam" id="TIGR00756">
    <property type="entry name" value="PPR"/>
    <property type="match status" value="1"/>
</dbReference>
<comment type="caution">
    <text evidence="2">The sequence shown here is derived from an EMBL/GenBank/DDBJ whole genome shotgun (WGS) entry which is preliminary data.</text>
</comment>
<dbReference type="EMBL" id="JAMSHJ010000001">
    <property type="protein sequence ID" value="KAI5444944.1"/>
    <property type="molecule type" value="Genomic_DNA"/>
</dbReference>
<gene>
    <name evidence="2" type="ORF">KIW84_013283</name>
</gene>
<dbReference type="GO" id="GO:0003723">
    <property type="term" value="F:RNA binding"/>
    <property type="evidence" value="ECO:0007669"/>
    <property type="project" value="InterPro"/>
</dbReference>
<keyword evidence="1" id="KW-0677">Repeat</keyword>
<dbReference type="PANTHER" id="PTHR47926">
    <property type="entry name" value="PENTATRICOPEPTIDE REPEAT-CONTAINING PROTEIN"/>
    <property type="match status" value="1"/>
</dbReference>
<evidence type="ECO:0000313" key="3">
    <source>
        <dbReference type="Proteomes" id="UP001058974"/>
    </source>
</evidence>
<protein>
    <recommendedName>
        <fullName evidence="4">Pentatricopeptide repeat-containing protein</fullName>
    </recommendedName>
</protein>
<dbReference type="Gramene" id="Psat01G0328300-T1">
    <property type="protein sequence ID" value="KAI5444944.1"/>
    <property type="gene ID" value="KIW84_013283"/>
</dbReference>
<name>A0A9D5BJL2_PEA</name>
<evidence type="ECO:0000313" key="2">
    <source>
        <dbReference type="EMBL" id="KAI5444944.1"/>
    </source>
</evidence>
<proteinExistence type="predicted"/>
<dbReference type="InterPro" id="IPR011990">
    <property type="entry name" value="TPR-like_helical_dom_sf"/>
</dbReference>